<accession>A0ABQ8IU30</accession>
<evidence type="ECO:0000313" key="2">
    <source>
        <dbReference type="Proteomes" id="UP000887458"/>
    </source>
</evidence>
<evidence type="ECO:0000313" key="1">
    <source>
        <dbReference type="EMBL" id="KAH9413814.1"/>
    </source>
</evidence>
<reference evidence="1 2" key="2">
    <citation type="journal article" date="2022" name="Mol. Biol. Evol.">
        <title>Comparative Genomics Reveals Insights into the Divergent Evolution of Astigmatic Mites and Household Pest Adaptations.</title>
        <authorList>
            <person name="Xiong Q."/>
            <person name="Wan A.T."/>
            <person name="Liu X."/>
            <person name="Fung C.S."/>
            <person name="Xiao X."/>
            <person name="Malainual N."/>
            <person name="Hou J."/>
            <person name="Wang L."/>
            <person name="Wang M."/>
            <person name="Yang K.Y."/>
            <person name="Cui Y."/>
            <person name="Leung E.L."/>
            <person name="Nong W."/>
            <person name="Shin S.K."/>
            <person name="Au S.W."/>
            <person name="Jeong K.Y."/>
            <person name="Chew F.T."/>
            <person name="Hui J.H."/>
            <person name="Leung T.F."/>
            <person name="Tungtrongchitr A."/>
            <person name="Zhong N."/>
            <person name="Liu Z."/>
            <person name="Tsui S.K."/>
        </authorList>
    </citation>
    <scope>NUCLEOTIDE SEQUENCE [LARGE SCALE GENOMIC DNA]</scope>
    <source>
        <strain evidence="1">Derp</strain>
    </source>
</reference>
<protein>
    <submittedName>
        <fullName evidence="1">Uncharacterized protein</fullName>
    </submittedName>
</protein>
<gene>
    <name evidence="1" type="ORF">DERP_014646</name>
</gene>
<comment type="caution">
    <text evidence="1">The sequence shown here is derived from an EMBL/GenBank/DDBJ whole genome shotgun (WGS) entry which is preliminary data.</text>
</comment>
<dbReference type="Proteomes" id="UP000887458">
    <property type="component" value="Unassembled WGS sequence"/>
</dbReference>
<sequence length="123" mass="14790">MSGEIQELYFDRLGKTYTRLEYDNITYLMRLSVRCYCHFNQIWHVQFPSQEEFHNMLRILACDQRLRERRGQVLTFRVSTWLDELADLIKIAEDPSMLSDDSLYLQLSFIGEVDLIFVNFNHD</sequence>
<organism evidence="1 2">
    <name type="scientific">Dermatophagoides pteronyssinus</name>
    <name type="common">European house dust mite</name>
    <dbReference type="NCBI Taxonomy" id="6956"/>
    <lineage>
        <taxon>Eukaryota</taxon>
        <taxon>Metazoa</taxon>
        <taxon>Ecdysozoa</taxon>
        <taxon>Arthropoda</taxon>
        <taxon>Chelicerata</taxon>
        <taxon>Arachnida</taxon>
        <taxon>Acari</taxon>
        <taxon>Acariformes</taxon>
        <taxon>Sarcoptiformes</taxon>
        <taxon>Astigmata</taxon>
        <taxon>Psoroptidia</taxon>
        <taxon>Analgoidea</taxon>
        <taxon>Pyroglyphidae</taxon>
        <taxon>Dermatophagoidinae</taxon>
        <taxon>Dermatophagoides</taxon>
    </lineage>
</organism>
<name>A0ABQ8IU30_DERPT</name>
<reference evidence="1 2" key="1">
    <citation type="journal article" date="2018" name="J. Allergy Clin. Immunol.">
        <title>High-quality assembly of Dermatophagoides pteronyssinus genome and transcriptome reveals a wide range of novel allergens.</title>
        <authorList>
            <person name="Liu X.Y."/>
            <person name="Yang K.Y."/>
            <person name="Wang M.Q."/>
            <person name="Kwok J.S."/>
            <person name="Zeng X."/>
            <person name="Yang Z."/>
            <person name="Xiao X.J."/>
            <person name="Lau C.P."/>
            <person name="Li Y."/>
            <person name="Huang Z.M."/>
            <person name="Ba J.G."/>
            <person name="Yim A.K."/>
            <person name="Ouyang C.Y."/>
            <person name="Ngai S.M."/>
            <person name="Chan T.F."/>
            <person name="Leung E.L."/>
            <person name="Liu L."/>
            <person name="Liu Z.G."/>
            <person name="Tsui S.K."/>
        </authorList>
    </citation>
    <scope>NUCLEOTIDE SEQUENCE [LARGE SCALE GENOMIC DNA]</scope>
    <source>
        <strain evidence="1">Derp</strain>
    </source>
</reference>
<proteinExistence type="predicted"/>
<keyword evidence="2" id="KW-1185">Reference proteome</keyword>
<dbReference type="EMBL" id="NJHN03000118">
    <property type="protein sequence ID" value="KAH9413814.1"/>
    <property type="molecule type" value="Genomic_DNA"/>
</dbReference>